<keyword evidence="2" id="KW-1185">Reference proteome</keyword>
<reference evidence="1 2" key="1">
    <citation type="journal article" date="2018" name="Biotechnol. Adv.">
        <title>Improved genomic resources and new bioinformatic workflow for the carcinogenic parasite Clonorchis sinensis: Biotechnological implications.</title>
        <authorList>
            <person name="Wang D."/>
            <person name="Korhonen P.K."/>
            <person name="Gasser R.B."/>
            <person name="Young N.D."/>
        </authorList>
    </citation>
    <scope>NUCLEOTIDE SEQUENCE [LARGE SCALE GENOMIC DNA]</scope>
    <source>
        <strain evidence="1">Cs-k2</strain>
    </source>
</reference>
<gene>
    <name evidence="1" type="ORF">CSKR_103256</name>
</gene>
<name>A0A419Q2N7_CLOSI</name>
<dbReference type="EMBL" id="NIRI02000042">
    <property type="protein sequence ID" value="KAG5450023.1"/>
    <property type="molecule type" value="Genomic_DNA"/>
</dbReference>
<dbReference type="AlphaFoldDB" id="A0A419Q2N7"/>
<evidence type="ECO:0000313" key="1">
    <source>
        <dbReference type="EMBL" id="KAG5450023.1"/>
    </source>
</evidence>
<reference evidence="1 2" key="2">
    <citation type="journal article" date="2021" name="Genomics">
        <title>High-quality reference genome for Clonorchis sinensis.</title>
        <authorList>
            <person name="Young N.D."/>
            <person name="Stroehlein A.J."/>
            <person name="Kinkar L."/>
            <person name="Wang T."/>
            <person name="Sohn W.M."/>
            <person name="Chang B.C.H."/>
            <person name="Kaur P."/>
            <person name="Weisz D."/>
            <person name="Dudchenko O."/>
            <person name="Aiden E.L."/>
            <person name="Korhonen P.K."/>
            <person name="Gasser R.B."/>
        </authorList>
    </citation>
    <scope>NUCLEOTIDE SEQUENCE [LARGE SCALE GENOMIC DNA]</scope>
    <source>
        <strain evidence="1">Cs-k2</strain>
    </source>
</reference>
<dbReference type="InParanoid" id="A0A419Q2N7"/>
<proteinExistence type="predicted"/>
<evidence type="ECO:0000313" key="2">
    <source>
        <dbReference type="Proteomes" id="UP000286415"/>
    </source>
</evidence>
<dbReference type="Proteomes" id="UP000286415">
    <property type="component" value="Unassembled WGS sequence"/>
</dbReference>
<accession>A0A419Q2N7</accession>
<dbReference type="OrthoDB" id="10660354at2759"/>
<comment type="caution">
    <text evidence="1">The sequence shown here is derived from an EMBL/GenBank/DDBJ whole genome shotgun (WGS) entry which is preliminary data.</text>
</comment>
<organism evidence="1 2">
    <name type="scientific">Clonorchis sinensis</name>
    <name type="common">Chinese liver fluke</name>
    <dbReference type="NCBI Taxonomy" id="79923"/>
    <lineage>
        <taxon>Eukaryota</taxon>
        <taxon>Metazoa</taxon>
        <taxon>Spiralia</taxon>
        <taxon>Lophotrochozoa</taxon>
        <taxon>Platyhelminthes</taxon>
        <taxon>Trematoda</taxon>
        <taxon>Digenea</taxon>
        <taxon>Opisthorchiida</taxon>
        <taxon>Opisthorchiata</taxon>
        <taxon>Opisthorchiidae</taxon>
        <taxon>Clonorchis</taxon>
    </lineage>
</organism>
<sequence length="269" mass="30501">MRSLETIQQVMNGFVSLETPQSCETVVCDLRKTILELEGRLQEESLVYQHRVEQLEASLEPARRLEKSLQQVTDQLVACLPPPPVPPNHMVPSAGLSSSTWPPSDPESQLSFLVAAEAAARSEVDTINMTLINAQETIAKLTTEIEELKKVEPFAPCPPVTTLSDEPCFLAYQLCSILDEEYCQANWDADQWDAILYEMLKAVENSLTARDRFRPSWGSSGRRSPRVPVNLMIYLNRNWTDFAKYTHLQISLVFAKDSHHKREIQLDSR</sequence>
<protein>
    <submittedName>
        <fullName evidence="1">Uncharacterized protein</fullName>
    </submittedName>
</protein>
<dbReference type="STRING" id="79923.A0A419Q2N7"/>